<proteinExistence type="predicted"/>
<feature type="region of interest" description="Disordered" evidence="5">
    <location>
        <begin position="1"/>
        <end position="32"/>
    </location>
</feature>
<dbReference type="Pfam" id="PF13515">
    <property type="entry name" value="FUSC_2"/>
    <property type="match status" value="1"/>
</dbReference>
<evidence type="ECO:0000256" key="3">
    <source>
        <dbReference type="ARBA" id="ARBA00022989"/>
    </source>
</evidence>
<dbReference type="OrthoDB" id="2306at2759"/>
<keyword evidence="4 6" id="KW-0472">Membrane</keyword>
<feature type="transmembrane region" description="Helical" evidence="6">
    <location>
        <begin position="154"/>
        <end position="179"/>
    </location>
</feature>
<dbReference type="EMBL" id="JAFJYH010000313">
    <property type="protein sequence ID" value="KAG4413460.1"/>
    <property type="molecule type" value="Genomic_DNA"/>
</dbReference>
<feature type="transmembrane region" description="Helical" evidence="6">
    <location>
        <begin position="252"/>
        <end position="272"/>
    </location>
</feature>
<comment type="caution">
    <text evidence="8">The sequence shown here is derived from an EMBL/GenBank/DDBJ whole genome shotgun (WGS) entry which is preliminary data.</text>
</comment>
<evidence type="ECO:0000256" key="5">
    <source>
        <dbReference type="SAM" id="MobiDB-lite"/>
    </source>
</evidence>
<feature type="transmembrane region" description="Helical" evidence="6">
    <location>
        <begin position="746"/>
        <end position="764"/>
    </location>
</feature>
<evidence type="ECO:0000256" key="6">
    <source>
        <dbReference type="SAM" id="Phobius"/>
    </source>
</evidence>
<evidence type="ECO:0000256" key="2">
    <source>
        <dbReference type="ARBA" id="ARBA00022692"/>
    </source>
</evidence>
<feature type="transmembrane region" description="Helical" evidence="6">
    <location>
        <begin position="700"/>
        <end position="717"/>
    </location>
</feature>
<organism evidence="8 9">
    <name type="scientific">Cadophora malorum</name>
    <dbReference type="NCBI Taxonomy" id="108018"/>
    <lineage>
        <taxon>Eukaryota</taxon>
        <taxon>Fungi</taxon>
        <taxon>Dikarya</taxon>
        <taxon>Ascomycota</taxon>
        <taxon>Pezizomycotina</taxon>
        <taxon>Leotiomycetes</taxon>
        <taxon>Helotiales</taxon>
        <taxon>Ploettnerulaceae</taxon>
        <taxon>Cadophora</taxon>
    </lineage>
</organism>
<evidence type="ECO:0000256" key="1">
    <source>
        <dbReference type="ARBA" id="ARBA00004141"/>
    </source>
</evidence>
<dbReference type="AlphaFoldDB" id="A0A8H7T2L5"/>
<dbReference type="InterPro" id="IPR052430">
    <property type="entry name" value="IVT-Associated"/>
</dbReference>
<dbReference type="PANTHER" id="PTHR47804">
    <property type="entry name" value="60S RIBOSOMAL PROTEIN L19"/>
    <property type="match status" value="1"/>
</dbReference>
<gene>
    <name evidence="8" type="ORF">IFR04_013396</name>
</gene>
<dbReference type="GO" id="GO:0016020">
    <property type="term" value="C:membrane"/>
    <property type="evidence" value="ECO:0007669"/>
    <property type="project" value="UniProtKB-SubCell"/>
</dbReference>
<feature type="transmembrane region" description="Helical" evidence="6">
    <location>
        <begin position="771"/>
        <end position="791"/>
    </location>
</feature>
<comment type="subcellular location">
    <subcellularLocation>
        <location evidence="1">Membrane</location>
        <topology evidence="1">Multi-pass membrane protein</topology>
    </subcellularLocation>
</comment>
<feature type="region of interest" description="Disordered" evidence="5">
    <location>
        <begin position="421"/>
        <end position="454"/>
    </location>
</feature>
<name>A0A8H7T2L5_9HELO</name>
<dbReference type="Proteomes" id="UP000664132">
    <property type="component" value="Unassembled WGS sequence"/>
</dbReference>
<keyword evidence="2 6" id="KW-0812">Transmembrane</keyword>
<reference evidence="8" key="1">
    <citation type="submission" date="2021-02" db="EMBL/GenBank/DDBJ databases">
        <title>Genome sequence Cadophora malorum strain M34.</title>
        <authorList>
            <person name="Stefanovic E."/>
            <person name="Vu D."/>
            <person name="Scully C."/>
            <person name="Dijksterhuis J."/>
            <person name="Roader J."/>
            <person name="Houbraken J."/>
        </authorList>
    </citation>
    <scope>NUCLEOTIDE SEQUENCE</scope>
    <source>
        <strain evidence="8">M34</strain>
    </source>
</reference>
<protein>
    <recommendedName>
        <fullName evidence="7">Integral membrane bound transporter domain-containing protein</fullName>
    </recommendedName>
</protein>
<dbReference type="InterPro" id="IPR049453">
    <property type="entry name" value="Memb_transporter_dom"/>
</dbReference>
<feature type="transmembrane region" description="Helical" evidence="6">
    <location>
        <begin position="811"/>
        <end position="833"/>
    </location>
</feature>
<feature type="transmembrane region" description="Helical" evidence="6">
    <location>
        <begin position="185"/>
        <end position="207"/>
    </location>
</feature>
<keyword evidence="9" id="KW-1185">Reference proteome</keyword>
<evidence type="ECO:0000313" key="8">
    <source>
        <dbReference type="EMBL" id="KAG4413460.1"/>
    </source>
</evidence>
<evidence type="ECO:0000313" key="9">
    <source>
        <dbReference type="Proteomes" id="UP000664132"/>
    </source>
</evidence>
<accession>A0A8H7T2L5</accession>
<dbReference type="PANTHER" id="PTHR47804:SF1">
    <property type="entry name" value="DUF2421 DOMAIN-CONTAINING PROTEIN"/>
    <property type="match status" value="1"/>
</dbReference>
<feature type="compositionally biased region" description="Basic residues" evidence="5">
    <location>
        <begin position="17"/>
        <end position="26"/>
    </location>
</feature>
<evidence type="ECO:0000259" key="7">
    <source>
        <dbReference type="Pfam" id="PF13515"/>
    </source>
</evidence>
<feature type="transmembrane region" description="Helical" evidence="6">
    <location>
        <begin position="724"/>
        <end position="740"/>
    </location>
</feature>
<feature type="transmembrane region" description="Helical" evidence="6">
    <location>
        <begin position="214"/>
        <end position="232"/>
    </location>
</feature>
<feature type="compositionally biased region" description="Acidic residues" evidence="5">
    <location>
        <begin position="421"/>
        <end position="432"/>
    </location>
</feature>
<feature type="domain" description="Integral membrane bound transporter" evidence="7">
    <location>
        <begin position="692"/>
        <end position="828"/>
    </location>
</feature>
<keyword evidence="3 6" id="KW-1133">Transmembrane helix</keyword>
<evidence type="ECO:0000256" key="4">
    <source>
        <dbReference type="ARBA" id="ARBA00023136"/>
    </source>
</evidence>
<feature type="transmembrane region" description="Helical" evidence="6">
    <location>
        <begin position="669"/>
        <end position="688"/>
    </location>
</feature>
<sequence length="1059" mass="119041">MSSPSASDGPAPPSNRRFSRSKRGKLRNGTFILPGTGERVRRQITLRNPSNFDGPARSSSESTILPLRRTYSQAGTFRTAVDNTVESWWEFWAWLHTPAAKGILKSSLAYLLGSMATFLPPIANFLGHQDSKHLVCTITVYFHPSRSQGSMQEAIILGLGAFFYAVFVSVSSMATSVFFESQLGMIELGYIMVLIVFIGGGLGFVGWFKQRYNAPLVSVSCSLASLAIITVITKENAIQVGVFSNDKIVQVMKMILMGMASTTLVSLLLWPISARTELRETMISVTDSFGDMLTLITRGFLSGSETDMRSTTFVNAQKKHKAVFTKLKTNLKEAKYEHYLLGTEEEYKLQVSLVTCMQRLAQSIGGLRSAALTQFSLLRESATFGNGAPLSSRYSPQIEGLVSPTSSRQDRFAVLTAIEEASEEGSEAEYREDDPPNRFERQSSNMSYSSSTMPTVRTPSDIFSRFIMHLGPSMKSLAYTLSQILQELPFGDGPQYEIKINDHFKTSLTEALKLYSGARADALKELYKSKELDRDRPESIEADFEEVAASCGHFSFSLQTFAEEMQTFLSVLEDLKETTEKDNARSWNWIRFWRKSKPQVTEGPNAVPEEQERLIQQPQEAMLPKDLPDLVLDRRETRQWKAPAENKKWDLYRKILNVVMVISRDDVRFAVKVGIGASLYAMFAFIPSTRPFYQHWRGEWGLLSYMLVCAMTIGASNTTGWSRFVGTFIGAAIACFLWSITQGNAIGLALCGWLVSMPCFYIILVKGQGPFGRFIMLTYNLSCLYAYSLSIQDADDDDDEGGVVPIITEIALHRVVAVIAGCVWGLIITRIIWPISARHKFKDGLSLLWLRMGLIWKRDPLSTILEGESQSEYMNLKEEFALHQYQVLRLDSLRTAAASEFELRGPFPSKAYERIMESTNKMLDAFHAMNVVIQKDLTASEGETILLKYTADERAQLCSRISHLFQVLASSLKLEFPMSDALPNTSNARDRLLAKIFQYRKNSASTEDDPSNPVVKDEDYEMIYAYILVTGQLSEELKRVERDIEELFGVMDENLFKLT</sequence>